<feature type="region of interest" description="Disordered" evidence="3">
    <location>
        <begin position="215"/>
        <end position="239"/>
    </location>
</feature>
<reference evidence="5 6" key="1">
    <citation type="journal article" date="2007" name="Science">
        <title>Sea anemone genome reveals ancestral eumetazoan gene repertoire and genomic organization.</title>
        <authorList>
            <person name="Putnam N.H."/>
            <person name="Srivastava M."/>
            <person name="Hellsten U."/>
            <person name="Dirks B."/>
            <person name="Chapman J."/>
            <person name="Salamov A."/>
            <person name="Terry A."/>
            <person name="Shapiro H."/>
            <person name="Lindquist E."/>
            <person name="Kapitonov V.V."/>
            <person name="Jurka J."/>
            <person name="Genikhovich G."/>
            <person name="Grigoriev I.V."/>
            <person name="Lucas S.M."/>
            <person name="Steele R.E."/>
            <person name="Finnerty J.R."/>
            <person name="Technau U."/>
            <person name="Martindale M.Q."/>
            <person name="Rokhsar D.S."/>
        </authorList>
    </citation>
    <scope>NUCLEOTIDE SEQUENCE [LARGE SCALE GENOMIC DNA]</scope>
    <source>
        <strain evidence="6">CH2 X CH6</strain>
    </source>
</reference>
<evidence type="ECO:0000256" key="2">
    <source>
        <dbReference type="PROSITE-ProRule" id="PRU00266"/>
    </source>
</evidence>
<dbReference type="AlphaFoldDB" id="A7SHZ5"/>
<name>A7SHZ5_NEMVE</name>
<dbReference type="CDD" id="cd19860">
    <property type="entry name" value="DSRM_STAU_rpt4"/>
    <property type="match status" value="1"/>
</dbReference>
<proteinExistence type="predicted"/>
<dbReference type="STRING" id="45351.A7SHZ5"/>
<dbReference type="InParanoid" id="A7SHZ5"/>
<dbReference type="InterPro" id="IPR051740">
    <property type="entry name" value="DRBM-containing_protein"/>
</dbReference>
<dbReference type="CDD" id="cd19857">
    <property type="entry name" value="DSRM_STAU_rpt1"/>
    <property type="match status" value="1"/>
</dbReference>
<dbReference type="GO" id="GO:0003723">
    <property type="term" value="F:RNA binding"/>
    <property type="evidence" value="ECO:0007669"/>
    <property type="project" value="UniProtKB-UniRule"/>
</dbReference>
<dbReference type="PANTHER" id="PTHR46054:SF3">
    <property type="entry name" value="MATERNAL EFFECT PROTEIN STAUFEN"/>
    <property type="match status" value="1"/>
</dbReference>
<dbReference type="PhylomeDB" id="A7SHZ5"/>
<dbReference type="Proteomes" id="UP000001593">
    <property type="component" value="Unassembled WGS sequence"/>
</dbReference>
<dbReference type="FunFam" id="3.30.160.20:FF:000013">
    <property type="entry name" value="double-stranded RNA-binding protein Staufen homolog 2 isoform X3"/>
    <property type="match status" value="1"/>
</dbReference>
<dbReference type="SUPFAM" id="SSF54768">
    <property type="entry name" value="dsRNA-binding domain-like"/>
    <property type="match status" value="4"/>
</dbReference>
<dbReference type="PANTHER" id="PTHR46054">
    <property type="entry name" value="MATERNAL EFFECT PROTEIN STAUFEN"/>
    <property type="match status" value="1"/>
</dbReference>
<dbReference type="InterPro" id="IPR014720">
    <property type="entry name" value="dsRBD_dom"/>
</dbReference>
<dbReference type="OMA" id="EGMANNI"/>
<dbReference type="EMBL" id="DS469664">
    <property type="protein sequence ID" value="EDO36637.1"/>
    <property type="molecule type" value="Genomic_DNA"/>
</dbReference>
<keyword evidence="6" id="KW-1185">Reference proteome</keyword>
<gene>
    <name evidence="5" type="ORF">NEMVEDRAFT_v1g190042</name>
</gene>
<evidence type="ECO:0000313" key="5">
    <source>
        <dbReference type="EMBL" id="EDO36637.1"/>
    </source>
</evidence>
<feature type="domain" description="DRBM" evidence="4">
    <location>
        <begin position="5"/>
        <end position="73"/>
    </location>
</feature>
<evidence type="ECO:0000256" key="1">
    <source>
        <dbReference type="ARBA" id="ARBA00022884"/>
    </source>
</evidence>
<dbReference type="HOGENOM" id="CLU_009602_2_1_1"/>
<dbReference type="FunFam" id="3.30.160.20:FF:000007">
    <property type="entry name" value="Double-stranded RNA-binding protein Staufen homolog 1"/>
    <property type="match status" value="2"/>
</dbReference>
<feature type="domain" description="DRBM" evidence="4">
    <location>
        <begin position="238"/>
        <end position="305"/>
    </location>
</feature>
<dbReference type="Pfam" id="PF00035">
    <property type="entry name" value="dsrm"/>
    <property type="match status" value="3"/>
</dbReference>
<feature type="domain" description="DRBM" evidence="4">
    <location>
        <begin position="341"/>
        <end position="409"/>
    </location>
</feature>
<feature type="domain" description="DRBM" evidence="4">
    <location>
        <begin position="168"/>
        <end position="201"/>
    </location>
</feature>
<keyword evidence="1 2" id="KW-0694">RNA-binding</keyword>
<evidence type="ECO:0000313" key="6">
    <source>
        <dbReference type="Proteomes" id="UP000001593"/>
    </source>
</evidence>
<evidence type="ECO:0000256" key="3">
    <source>
        <dbReference type="SAM" id="MobiDB-lite"/>
    </source>
</evidence>
<dbReference type="eggNOG" id="KOG3732">
    <property type="taxonomic scope" value="Eukaryota"/>
</dbReference>
<protein>
    <recommendedName>
        <fullName evidence="4">DRBM domain-containing protein</fullName>
    </recommendedName>
</protein>
<dbReference type="Gene3D" id="3.30.160.20">
    <property type="match status" value="4"/>
</dbReference>
<dbReference type="SMART" id="SM00358">
    <property type="entry name" value="DSRM"/>
    <property type="match status" value="4"/>
</dbReference>
<evidence type="ECO:0000259" key="4">
    <source>
        <dbReference type="PROSITE" id="PS50137"/>
    </source>
</evidence>
<dbReference type="PROSITE" id="PS50137">
    <property type="entry name" value="DS_RBD"/>
    <property type="match status" value="4"/>
</dbReference>
<sequence length="423" mass="47353">MSQKTPISLMNELAKANNLNPEYNVIEETGPAHKKTFKVQLKLGDIGIWEGMANNIKLAKHKAAEKGLENCGLCMPEKKVVISRPVNLTPTVELNGLAMKLGKTTQYRELPPKPLLNAHTGPYTSPMGYHNGYGQIGYSMPTQHHQFNNHYNNHFNMYPRGPPRITRVSLTVGEQEFIGEGRDKQKARHDAAQKAMKVLREELLTQMSQCGIEVSGDTNETVSNGVDAGDEEDESDKSEISQVYEIATRMKMMVDFQDMENAGPAHMKKFKIKATVGPYMTEGEGNRKKDAKKEAAVRMLAELKKLPEPPVDPEKKKKYQRHGLYNAKKVKPKSDIDPTLNSISILGQILQRRHDPAPVYSLVEERGHMMKKEFTLRVKVGSHEALGVGPNKKTAKKNAAEAMLQLMGFRLTEGEKASHQVLF</sequence>
<accession>A7SHZ5</accession>
<organism evidence="5 6">
    <name type="scientific">Nematostella vectensis</name>
    <name type="common">Starlet sea anemone</name>
    <dbReference type="NCBI Taxonomy" id="45351"/>
    <lineage>
        <taxon>Eukaryota</taxon>
        <taxon>Metazoa</taxon>
        <taxon>Cnidaria</taxon>
        <taxon>Anthozoa</taxon>
        <taxon>Hexacorallia</taxon>
        <taxon>Actiniaria</taxon>
        <taxon>Edwardsiidae</taxon>
        <taxon>Nematostella</taxon>
    </lineage>
</organism>